<keyword evidence="2" id="KW-0472">Membrane</keyword>
<feature type="region of interest" description="Disordered" evidence="1">
    <location>
        <begin position="305"/>
        <end position="343"/>
    </location>
</feature>
<reference evidence="4 5" key="1">
    <citation type="journal article" date="2020" name="ISME J.">
        <title>Uncovering the hidden diversity of litter-decomposition mechanisms in mushroom-forming fungi.</title>
        <authorList>
            <person name="Floudas D."/>
            <person name="Bentzer J."/>
            <person name="Ahren D."/>
            <person name="Johansson T."/>
            <person name="Persson P."/>
            <person name="Tunlid A."/>
        </authorList>
    </citation>
    <scope>NUCLEOTIDE SEQUENCE [LARGE SCALE GENOMIC DNA]</scope>
    <source>
        <strain evidence="4 5">CBS 661.87</strain>
    </source>
</reference>
<evidence type="ECO:0000256" key="1">
    <source>
        <dbReference type="SAM" id="MobiDB-lite"/>
    </source>
</evidence>
<protein>
    <recommendedName>
        <fullName evidence="3">DUF6533 domain-containing protein</fullName>
    </recommendedName>
</protein>
<keyword evidence="2" id="KW-0812">Transmembrane</keyword>
<comment type="caution">
    <text evidence="4">The sequence shown here is derived from an EMBL/GenBank/DDBJ whole genome shotgun (WGS) entry which is preliminary data.</text>
</comment>
<name>A0A8H5HBN1_9AGAR</name>
<feature type="transmembrane region" description="Helical" evidence="2">
    <location>
        <begin position="252"/>
        <end position="272"/>
    </location>
</feature>
<evidence type="ECO:0000313" key="4">
    <source>
        <dbReference type="EMBL" id="KAF5380070.1"/>
    </source>
</evidence>
<evidence type="ECO:0000313" key="5">
    <source>
        <dbReference type="Proteomes" id="UP000565441"/>
    </source>
</evidence>
<accession>A0A8H5HBN1</accession>
<organism evidence="4 5">
    <name type="scientific">Tricholomella constricta</name>
    <dbReference type="NCBI Taxonomy" id="117010"/>
    <lineage>
        <taxon>Eukaryota</taxon>
        <taxon>Fungi</taxon>
        <taxon>Dikarya</taxon>
        <taxon>Basidiomycota</taxon>
        <taxon>Agaricomycotina</taxon>
        <taxon>Agaricomycetes</taxon>
        <taxon>Agaricomycetidae</taxon>
        <taxon>Agaricales</taxon>
        <taxon>Tricholomatineae</taxon>
        <taxon>Lyophyllaceae</taxon>
        <taxon>Tricholomella</taxon>
    </lineage>
</organism>
<feature type="transmembrane region" description="Helical" evidence="2">
    <location>
        <begin position="136"/>
        <end position="156"/>
    </location>
</feature>
<feature type="transmembrane region" description="Helical" evidence="2">
    <location>
        <begin position="187"/>
        <end position="206"/>
    </location>
</feature>
<feature type="transmembrane region" description="Helical" evidence="2">
    <location>
        <begin position="226"/>
        <end position="246"/>
    </location>
</feature>
<dbReference type="Pfam" id="PF20151">
    <property type="entry name" value="DUF6533"/>
    <property type="match status" value="1"/>
</dbReference>
<feature type="domain" description="DUF6533" evidence="3">
    <location>
        <begin position="27"/>
        <end position="69"/>
    </location>
</feature>
<sequence>MSSNQPLTPAAKAALINSAFHLSISKYYALAATVMLLYDSILTFDREVEAVWKSKWSGVKILFFFNRYANIIAYIAALVAVNSTWPADVSNAFFDDDSSVLIYCTGLPPLRVFSRNLQSGATSGHRIWALFNRSRMILIIVGTTLVVQIVVTGWSLGVVTSVPLPRGFVGCIYAGKRGTGIRVQTAWFMQLAFITVVFGLMIWKAAKLHKAQIKAPLISIMTRDGLKYFGVIFGVNFINVMNFTLVKDPSLRSIHATFSALLTVIMINRLILSVREEAARPTFRSMTSTAPTSLMDTMVYNQSAATETATSSRIKSRKSMLPGPGPGPSDPDAYEMPLRNVKS</sequence>
<evidence type="ECO:0000256" key="2">
    <source>
        <dbReference type="SAM" id="Phobius"/>
    </source>
</evidence>
<keyword evidence="5" id="KW-1185">Reference proteome</keyword>
<dbReference type="OrthoDB" id="3242376at2759"/>
<dbReference type="AlphaFoldDB" id="A0A8H5HBN1"/>
<gene>
    <name evidence="4" type="ORF">D9615_006261</name>
</gene>
<proteinExistence type="predicted"/>
<dbReference type="EMBL" id="JAACJP010000014">
    <property type="protein sequence ID" value="KAF5380070.1"/>
    <property type="molecule type" value="Genomic_DNA"/>
</dbReference>
<dbReference type="InterPro" id="IPR045340">
    <property type="entry name" value="DUF6533"/>
</dbReference>
<dbReference type="Proteomes" id="UP000565441">
    <property type="component" value="Unassembled WGS sequence"/>
</dbReference>
<evidence type="ECO:0000259" key="3">
    <source>
        <dbReference type="Pfam" id="PF20151"/>
    </source>
</evidence>
<keyword evidence="2" id="KW-1133">Transmembrane helix</keyword>